<dbReference type="Proteomes" id="UP000250235">
    <property type="component" value="Unassembled WGS sequence"/>
</dbReference>
<sequence length="408" mass="45330">MGKAEMMRSLKDGKTKPEGTSSSHLLGSKGKRKASVNKDERRKKHRDRATMTETAPAIVLETPMGKPIGTMEDLPEHQSPDAPPVVHPRAPPWYGVVKQSTDSLDHNEIVMTRHSMDEVLNRHNELMRQIEELRAWRDEEKKSFLLELEAIRAQVQSSDACVQSSEFRAQHAEEENKGLQYEVKSESLGLIRTWLRRMSGALFLDVVQALEDIPEEGEGCAEMVGIGTNESWAYGTELFGLCVNESWAYDAKLVRLCANKSSDYGAELVGIVPARVGLSAPSWLGFVPTRVGLSVLSCSGFVPTRFDFMVLSLLGGLCANDIWAYGVELVGLTDALRITNFQADWTYRLASLLDLLILEQTAPIDATEPTNELPPRQTVKLRDREVFPLRVSLVRSVGAYLGGTCLDE</sequence>
<keyword evidence="3" id="KW-1185">Reference proteome</keyword>
<dbReference type="EMBL" id="KQ999305">
    <property type="protein sequence ID" value="KZV42119.1"/>
    <property type="molecule type" value="Genomic_DNA"/>
</dbReference>
<feature type="region of interest" description="Disordered" evidence="1">
    <location>
        <begin position="1"/>
        <end position="54"/>
    </location>
</feature>
<feature type="compositionally biased region" description="Basic residues" evidence="1">
    <location>
        <begin position="29"/>
        <end position="47"/>
    </location>
</feature>
<dbReference type="AlphaFoldDB" id="A0A2Z7C6L4"/>
<gene>
    <name evidence="2" type="ORF">F511_11113</name>
</gene>
<reference evidence="2 3" key="1">
    <citation type="journal article" date="2015" name="Proc. Natl. Acad. Sci. U.S.A.">
        <title>The resurrection genome of Boea hygrometrica: A blueprint for survival of dehydration.</title>
        <authorList>
            <person name="Xiao L."/>
            <person name="Yang G."/>
            <person name="Zhang L."/>
            <person name="Yang X."/>
            <person name="Zhao S."/>
            <person name="Ji Z."/>
            <person name="Zhou Q."/>
            <person name="Hu M."/>
            <person name="Wang Y."/>
            <person name="Chen M."/>
            <person name="Xu Y."/>
            <person name="Jin H."/>
            <person name="Xiao X."/>
            <person name="Hu G."/>
            <person name="Bao F."/>
            <person name="Hu Y."/>
            <person name="Wan P."/>
            <person name="Li L."/>
            <person name="Deng X."/>
            <person name="Kuang T."/>
            <person name="Xiang C."/>
            <person name="Zhu J.K."/>
            <person name="Oliver M.J."/>
            <person name="He Y."/>
        </authorList>
    </citation>
    <scope>NUCLEOTIDE SEQUENCE [LARGE SCALE GENOMIC DNA]</scope>
    <source>
        <strain evidence="3">cv. XS01</strain>
    </source>
</reference>
<evidence type="ECO:0000256" key="1">
    <source>
        <dbReference type="SAM" id="MobiDB-lite"/>
    </source>
</evidence>
<proteinExistence type="predicted"/>
<name>A0A2Z7C6L4_9LAMI</name>
<feature type="compositionally biased region" description="Basic and acidic residues" evidence="1">
    <location>
        <begin position="1"/>
        <end position="17"/>
    </location>
</feature>
<accession>A0A2Z7C6L4</accession>
<evidence type="ECO:0000313" key="2">
    <source>
        <dbReference type="EMBL" id="KZV42119.1"/>
    </source>
</evidence>
<protein>
    <submittedName>
        <fullName evidence="2">Uncharacterized protein</fullName>
    </submittedName>
</protein>
<evidence type="ECO:0000313" key="3">
    <source>
        <dbReference type="Proteomes" id="UP000250235"/>
    </source>
</evidence>
<organism evidence="2 3">
    <name type="scientific">Dorcoceras hygrometricum</name>
    <dbReference type="NCBI Taxonomy" id="472368"/>
    <lineage>
        <taxon>Eukaryota</taxon>
        <taxon>Viridiplantae</taxon>
        <taxon>Streptophyta</taxon>
        <taxon>Embryophyta</taxon>
        <taxon>Tracheophyta</taxon>
        <taxon>Spermatophyta</taxon>
        <taxon>Magnoliopsida</taxon>
        <taxon>eudicotyledons</taxon>
        <taxon>Gunneridae</taxon>
        <taxon>Pentapetalae</taxon>
        <taxon>asterids</taxon>
        <taxon>lamiids</taxon>
        <taxon>Lamiales</taxon>
        <taxon>Gesneriaceae</taxon>
        <taxon>Didymocarpoideae</taxon>
        <taxon>Trichosporeae</taxon>
        <taxon>Loxocarpinae</taxon>
        <taxon>Dorcoceras</taxon>
    </lineage>
</organism>